<dbReference type="InterPro" id="IPR036890">
    <property type="entry name" value="HATPase_C_sf"/>
</dbReference>
<keyword evidence="3 9" id="KW-0597">Phosphoprotein</keyword>
<dbReference type="CDD" id="cd17569">
    <property type="entry name" value="REC_HupR-like"/>
    <property type="match status" value="1"/>
</dbReference>
<dbReference type="EC" id="2.7.13.3" evidence="2"/>
<reference evidence="12 13" key="1">
    <citation type="submission" date="2024-04" db="EMBL/GenBank/DDBJ databases">
        <title>WGS of bacteria from Torrens River.</title>
        <authorList>
            <person name="Wyrsch E.R."/>
            <person name="Drigo B."/>
        </authorList>
    </citation>
    <scope>NUCLEOTIDE SEQUENCE [LARGE SCALE GENOMIC DNA]</scope>
    <source>
        <strain evidence="12 13">TWI391</strain>
    </source>
</reference>
<feature type="domain" description="Response regulatory" evidence="11">
    <location>
        <begin position="6"/>
        <end position="121"/>
    </location>
</feature>
<dbReference type="InterPro" id="IPR011006">
    <property type="entry name" value="CheY-like_superfamily"/>
</dbReference>
<dbReference type="Pfam" id="PF02518">
    <property type="entry name" value="HATPase_c"/>
    <property type="match status" value="1"/>
</dbReference>
<keyword evidence="13" id="KW-1185">Reference proteome</keyword>
<evidence type="ECO:0000256" key="5">
    <source>
        <dbReference type="ARBA" id="ARBA00022741"/>
    </source>
</evidence>
<evidence type="ECO:0000256" key="7">
    <source>
        <dbReference type="ARBA" id="ARBA00022840"/>
    </source>
</evidence>
<dbReference type="RefSeq" id="WP_132843168.1">
    <property type="nucleotide sequence ID" value="NZ_JBDJLH010000005.1"/>
</dbReference>
<evidence type="ECO:0000313" key="13">
    <source>
        <dbReference type="Proteomes" id="UP001409291"/>
    </source>
</evidence>
<dbReference type="Gene3D" id="3.30.565.10">
    <property type="entry name" value="Histidine kinase-like ATPase, C-terminal domain"/>
    <property type="match status" value="1"/>
</dbReference>
<dbReference type="PROSITE" id="PS50110">
    <property type="entry name" value="RESPONSE_REGULATORY"/>
    <property type="match status" value="1"/>
</dbReference>
<dbReference type="PROSITE" id="PS50109">
    <property type="entry name" value="HIS_KIN"/>
    <property type="match status" value="1"/>
</dbReference>
<dbReference type="Gene3D" id="1.10.287.130">
    <property type="match status" value="1"/>
</dbReference>
<evidence type="ECO:0000256" key="3">
    <source>
        <dbReference type="ARBA" id="ARBA00022553"/>
    </source>
</evidence>
<protein>
    <recommendedName>
        <fullName evidence="2">histidine kinase</fullName>
        <ecNumber evidence="2">2.7.13.3</ecNumber>
    </recommendedName>
</protein>
<feature type="domain" description="Histidine kinase" evidence="10">
    <location>
        <begin position="150"/>
        <end position="362"/>
    </location>
</feature>
<evidence type="ECO:0000256" key="8">
    <source>
        <dbReference type="ARBA" id="ARBA00023012"/>
    </source>
</evidence>
<dbReference type="InterPro" id="IPR001789">
    <property type="entry name" value="Sig_transdc_resp-reg_receiver"/>
</dbReference>
<evidence type="ECO:0000256" key="6">
    <source>
        <dbReference type="ARBA" id="ARBA00022777"/>
    </source>
</evidence>
<evidence type="ECO:0000259" key="10">
    <source>
        <dbReference type="PROSITE" id="PS50109"/>
    </source>
</evidence>
<dbReference type="GO" id="GO:0016301">
    <property type="term" value="F:kinase activity"/>
    <property type="evidence" value="ECO:0007669"/>
    <property type="project" value="UniProtKB-KW"/>
</dbReference>
<dbReference type="Proteomes" id="UP001409291">
    <property type="component" value="Unassembled WGS sequence"/>
</dbReference>
<gene>
    <name evidence="12" type="ORF">ABE541_01710</name>
</gene>
<dbReference type="InterPro" id="IPR036097">
    <property type="entry name" value="HisK_dim/P_sf"/>
</dbReference>
<dbReference type="SUPFAM" id="SSF52172">
    <property type="entry name" value="CheY-like"/>
    <property type="match status" value="1"/>
</dbReference>
<keyword evidence="6 12" id="KW-0418">Kinase</keyword>
<dbReference type="Pfam" id="PF00072">
    <property type="entry name" value="Response_reg"/>
    <property type="match status" value="1"/>
</dbReference>
<dbReference type="SUPFAM" id="SSF55874">
    <property type="entry name" value="ATPase domain of HSP90 chaperone/DNA topoisomerase II/histidine kinase"/>
    <property type="match status" value="1"/>
</dbReference>
<dbReference type="InterPro" id="IPR003594">
    <property type="entry name" value="HATPase_dom"/>
</dbReference>
<keyword evidence="7" id="KW-0067">ATP-binding</keyword>
<dbReference type="PRINTS" id="PR00344">
    <property type="entry name" value="BCTRLSENSOR"/>
</dbReference>
<dbReference type="InterPro" id="IPR004358">
    <property type="entry name" value="Sig_transdc_His_kin-like_C"/>
</dbReference>
<organism evidence="12 13">
    <name type="scientific">Sphingobacterium kitahiroshimense</name>
    <dbReference type="NCBI Taxonomy" id="470446"/>
    <lineage>
        <taxon>Bacteria</taxon>
        <taxon>Pseudomonadati</taxon>
        <taxon>Bacteroidota</taxon>
        <taxon>Sphingobacteriia</taxon>
        <taxon>Sphingobacteriales</taxon>
        <taxon>Sphingobacteriaceae</taxon>
        <taxon>Sphingobacterium</taxon>
    </lineage>
</organism>
<accession>A0ABV0BRG6</accession>
<keyword evidence="8" id="KW-0902">Two-component regulatory system</keyword>
<feature type="modified residue" description="4-aspartylphosphate" evidence="9">
    <location>
        <position position="55"/>
    </location>
</feature>
<name>A0ABV0BRG6_9SPHI</name>
<comment type="caution">
    <text evidence="12">The sequence shown here is derived from an EMBL/GenBank/DDBJ whole genome shotgun (WGS) entry which is preliminary data.</text>
</comment>
<evidence type="ECO:0000256" key="2">
    <source>
        <dbReference type="ARBA" id="ARBA00012438"/>
    </source>
</evidence>
<dbReference type="SMART" id="SM00388">
    <property type="entry name" value="HisKA"/>
    <property type="match status" value="1"/>
</dbReference>
<dbReference type="SMART" id="SM00387">
    <property type="entry name" value="HATPase_c"/>
    <property type="match status" value="1"/>
</dbReference>
<sequence length="364" mass="41921">MIKDIEILYIDDELNNLFGFKANFRYSYVIHTASSTVEAQEILIKNPKIRIIFCDQRMPNELGIDFFDRIKKDFPRPIRILLTAYADMETVIDAVNKGNIFRFVRKPWIEEEMISCIEEADKFYTANSMLDIKNEELEKAYHELDKFAYSVSHDLRDPLTGVLSAVKLGLKFDQVDQIHELLGLMDGSLTRLDLYIDSLRDYYLLRRGELMLSTINFSELFNDIQAFYNMSVRNNDVEFIISVDQKEEFICDKTVLELILHNLLSNSFKYQRKDCENKFVKLSVEVSDGNATLKVSDCGIGISSDYINDIFKLFFRASDQAEGMGFGLYNVKSALLKLQGTVDVESEVGVGTTFKIVVPSKKTY</sequence>
<evidence type="ECO:0000259" key="11">
    <source>
        <dbReference type="PROSITE" id="PS50110"/>
    </source>
</evidence>
<dbReference type="Pfam" id="PF00512">
    <property type="entry name" value="HisKA"/>
    <property type="match status" value="1"/>
</dbReference>
<dbReference type="SMART" id="SM00448">
    <property type="entry name" value="REC"/>
    <property type="match status" value="1"/>
</dbReference>
<dbReference type="Gene3D" id="3.40.50.2300">
    <property type="match status" value="1"/>
</dbReference>
<evidence type="ECO:0000256" key="1">
    <source>
        <dbReference type="ARBA" id="ARBA00000085"/>
    </source>
</evidence>
<evidence type="ECO:0000313" key="12">
    <source>
        <dbReference type="EMBL" id="MEN5375967.1"/>
    </source>
</evidence>
<evidence type="ECO:0000256" key="9">
    <source>
        <dbReference type="PROSITE-ProRule" id="PRU00169"/>
    </source>
</evidence>
<dbReference type="InterPro" id="IPR003661">
    <property type="entry name" value="HisK_dim/P_dom"/>
</dbReference>
<dbReference type="InterPro" id="IPR005467">
    <property type="entry name" value="His_kinase_dom"/>
</dbReference>
<keyword evidence="4" id="KW-0808">Transferase</keyword>
<dbReference type="SUPFAM" id="SSF47384">
    <property type="entry name" value="Homodimeric domain of signal transducing histidine kinase"/>
    <property type="match status" value="1"/>
</dbReference>
<evidence type="ECO:0000256" key="4">
    <source>
        <dbReference type="ARBA" id="ARBA00022679"/>
    </source>
</evidence>
<comment type="catalytic activity">
    <reaction evidence="1">
        <text>ATP + protein L-histidine = ADP + protein N-phospho-L-histidine.</text>
        <dbReference type="EC" id="2.7.13.3"/>
    </reaction>
</comment>
<dbReference type="InterPro" id="IPR050351">
    <property type="entry name" value="BphY/WalK/GraS-like"/>
</dbReference>
<dbReference type="PANTHER" id="PTHR42878">
    <property type="entry name" value="TWO-COMPONENT HISTIDINE KINASE"/>
    <property type="match status" value="1"/>
</dbReference>
<dbReference type="PANTHER" id="PTHR42878:SF7">
    <property type="entry name" value="SENSOR HISTIDINE KINASE GLRK"/>
    <property type="match status" value="1"/>
</dbReference>
<dbReference type="CDD" id="cd00082">
    <property type="entry name" value="HisKA"/>
    <property type="match status" value="1"/>
</dbReference>
<proteinExistence type="predicted"/>
<keyword evidence="5" id="KW-0547">Nucleotide-binding</keyword>
<dbReference type="EMBL" id="JBDJNQ010000001">
    <property type="protein sequence ID" value="MEN5375967.1"/>
    <property type="molecule type" value="Genomic_DNA"/>
</dbReference>